<evidence type="ECO:0008006" key="4">
    <source>
        <dbReference type="Google" id="ProtNLM"/>
    </source>
</evidence>
<dbReference type="RefSeq" id="WP_420904343.1">
    <property type="nucleotide sequence ID" value="NZ_BAAFGK010000004.1"/>
</dbReference>
<reference evidence="2 3" key="1">
    <citation type="submission" date="2024-09" db="EMBL/GenBank/DDBJ databases">
        <title>Draft genome sequence of Candidatus Magnetaquicoccaceae bacterium FCR-1.</title>
        <authorList>
            <person name="Shimoshige H."/>
            <person name="Shimamura S."/>
            <person name="Taoka A."/>
            <person name="Kobayashi H."/>
            <person name="Maekawa T."/>
        </authorList>
    </citation>
    <scope>NUCLEOTIDE SEQUENCE [LARGE SCALE GENOMIC DNA]</scope>
    <source>
        <strain evidence="2 3">FCR-1</strain>
    </source>
</reference>
<proteinExistence type="predicted"/>
<keyword evidence="3" id="KW-1185">Reference proteome</keyword>
<name>A0ABQ0C6W3_9PROT</name>
<evidence type="ECO:0000313" key="3">
    <source>
        <dbReference type="Proteomes" id="UP001628193"/>
    </source>
</evidence>
<gene>
    <name evidence="2" type="ORF">SIID45300_00927</name>
</gene>
<evidence type="ECO:0000313" key="2">
    <source>
        <dbReference type="EMBL" id="GAB0056619.1"/>
    </source>
</evidence>
<comment type="caution">
    <text evidence="2">The sequence shown here is derived from an EMBL/GenBank/DDBJ whole genome shotgun (WGS) entry which is preliminary data.</text>
</comment>
<feature type="region of interest" description="Disordered" evidence="1">
    <location>
        <begin position="92"/>
        <end position="111"/>
    </location>
</feature>
<protein>
    <recommendedName>
        <fullName evidence="4">FecR protein domain-containing protein</fullName>
    </recommendedName>
</protein>
<accession>A0ABQ0C6W3</accession>
<dbReference type="Proteomes" id="UP001628193">
    <property type="component" value="Unassembled WGS sequence"/>
</dbReference>
<evidence type="ECO:0000256" key="1">
    <source>
        <dbReference type="SAM" id="MobiDB-lite"/>
    </source>
</evidence>
<sequence>MGASGATRRLVLMRGLLLGSLLVPGGCAFLPVRQGIRRVGSQTRVGGRLVGEDALVLPGDEIVTGPEGRTVLVMGEDAFLLGVNTRMRFDMPGDPIPLPTPAPGEKSDDIPDRLRSPGFTLESGRVLSVFGHGSRTLKLPTAILGIRGTAVYLEVVPERDYVCLCYGRLEIRMRDAPEITETYEARHHSARTLTARSPIRKAPGVNHTDEELFMLEALVNRRPPFEEGEYADH</sequence>
<organism evidence="2 3">
    <name type="scientific">Candidatus Magnetaquiglobus chichijimensis</name>
    <dbReference type="NCBI Taxonomy" id="3141448"/>
    <lineage>
        <taxon>Bacteria</taxon>
        <taxon>Pseudomonadati</taxon>
        <taxon>Pseudomonadota</taxon>
        <taxon>Magnetococcia</taxon>
        <taxon>Magnetococcales</taxon>
        <taxon>Candidatus Magnetaquicoccaceae</taxon>
        <taxon>Candidatus Magnetaquiglobus</taxon>
    </lineage>
</organism>
<dbReference type="EMBL" id="BAAFGK010000004">
    <property type="protein sequence ID" value="GAB0056619.1"/>
    <property type="molecule type" value="Genomic_DNA"/>
</dbReference>